<reference evidence="2 4" key="3">
    <citation type="journal article" date="2015" name="BMC Genomics">
        <title>Sex and parasites: genomic and transcriptomic analysis of Microbotryum lychnidis-dioicae, the biotrophic and plant-castrating anther smut fungus.</title>
        <authorList>
            <person name="Perlin M.H."/>
            <person name="Amselem J."/>
            <person name="Fontanillas E."/>
            <person name="Toh S.S."/>
            <person name="Chen Z."/>
            <person name="Goldberg J."/>
            <person name="Duplessis S."/>
            <person name="Henrissat B."/>
            <person name="Young S."/>
            <person name="Zeng Q."/>
            <person name="Aguileta G."/>
            <person name="Petit E."/>
            <person name="Badouin H."/>
            <person name="Andrews J."/>
            <person name="Razeeq D."/>
            <person name="Gabaldon T."/>
            <person name="Quesneville H."/>
            <person name="Giraud T."/>
            <person name="Hood M.E."/>
            <person name="Schultz D.J."/>
            <person name="Cuomo C.A."/>
        </authorList>
    </citation>
    <scope>NUCLEOTIDE SEQUENCE [LARGE SCALE GENOMIC DNA]</scope>
    <source>
        <strain evidence="4">p1A1 Lamole</strain>
        <strain evidence="2">P1A1 Lamole</strain>
    </source>
</reference>
<dbReference type="PANTHER" id="PTHR12461">
    <property type="entry name" value="HYPOXIA-INDUCIBLE FACTOR 1 ALPHA INHIBITOR-RELATED"/>
    <property type="match status" value="1"/>
</dbReference>
<dbReference type="PANTHER" id="PTHR12461:SF105">
    <property type="entry name" value="HYPOXIA-INDUCIBLE FACTOR 1-ALPHA INHIBITOR"/>
    <property type="match status" value="1"/>
</dbReference>
<dbReference type="Gene3D" id="2.60.120.650">
    <property type="entry name" value="Cupin"/>
    <property type="match status" value="1"/>
</dbReference>
<evidence type="ECO:0000313" key="3">
    <source>
        <dbReference type="EnsemblFungi" id="MVLG_03840T0"/>
    </source>
</evidence>
<dbReference type="InParanoid" id="U5H9E8"/>
<dbReference type="OrthoDB" id="2537768at2759"/>
<dbReference type="OMA" id="IFEPPRC"/>
<gene>
    <name evidence="2" type="ORF">MVLG_03840</name>
</gene>
<dbReference type="HOGENOM" id="CLU_054409_0_0_1"/>
<dbReference type="Proteomes" id="UP000017200">
    <property type="component" value="Unassembled WGS sequence"/>
</dbReference>
<proteinExistence type="predicted"/>
<dbReference type="EMBL" id="AEIJ01000374">
    <property type="status" value="NOT_ANNOTATED_CDS"/>
    <property type="molecule type" value="Genomic_DNA"/>
</dbReference>
<dbReference type="EnsemblFungi" id="MVLG_03840T0">
    <property type="protein sequence ID" value="MVLG_03840T0"/>
    <property type="gene ID" value="MVLG_03840"/>
</dbReference>
<evidence type="ECO:0000313" key="4">
    <source>
        <dbReference type="Proteomes" id="UP000017200"/>
    </source>
</evidence>
<keyword evidence="4" id="KW-1185">Reference proteome</keyword>
<dbReference type="InterPro" id="IPR041667">
    <property type="entry name" value="Cupin_8"/>
</dbReference>
<dbReference type="AlphaFoldDB" id="U5H9E8"/>
<dbReference type="PROSITE" id="PS51184">
    <property type="entry name" value="JMJC"/>
    <property type="match status" value="1"/>
</dbReference>
<dbReference type="STRING" id="683840.U5H9E8"/>
<dbReference type="Pfam" id="PF13621">
    <property type="entry name" value="Cupin_8"/>
    <property type="match status" value="1"/>
</dbReference>
<protein>
    <recommendedName>
        <fullName evidence="1">JmjC domain-containing protein</fullName>
    </recommendedName>
</protein>
<accession>U5H9E8</accession>
<organism evidence="2">
    <name type="scientific">Microbotryum lychnidis-dioicae (strain p1A1 Lamole / MvSl-1064)</name>
    <name type="common">Anther smut fungus</name>
    <dbReference type="NCBI Taxonomy" id="683840"/>
    <lineage>
        <taxon>Eukaryota</taxon>
        <taxon>Fungi</taxon>
        <taxon>Dikarya</taxon>
        <taxon>Basidiomycota</taxon>
        <taxon>Pucciniomycotina</taxon>
        <taxon>Microbotryomycetes</taxon>
        <taxon>Microbotryales</taxon>
        <taxon>Microbotryaceae</taxon>
        <taxon>Microbotryum</taxon>
    </lineage>
</organism>
<sequence>MATQRTIRRIVTTTPSISSWLSPPGGQPLLPTLVSIPPLPAQSKWFLPHPTTNNPPTNKLDRPHRHLNLDHLTKSGTQDPVVNIEHTRTGSESYFERLEVPWSYYLQYLDNPPVPNTLSNAPLSTSTLYLAQSLPPSHLLPDLTLPQTQQNFPLSGQTPSSLWMGRTPTTTPMHHDPDHNLFLQLCGEKKFRLMEPKVGKSVFEKVQERRLGGLGKKAALRDRRGRLRGEEMMLPGPEGDRDALERAVWEDSCDGRVGSESEQTQEEVFQVTVQSGQALLIPQGWWHAVRSRSTRRDGEEELSVSVNWWFR</sequence>
<evidence type="ECO:0000259" key="1">
    <source>
        <dbReference type="PROSITE" id="PS51184"/>
    </source>
</evidence>
<dbReference type="InterPro" id="IPR003347">
    <property type="entry name" value="JmjC_dom"/>
</dbReference>
<dbReference type="SUPFAM" id="SSF51197">
    <property type="entry name" value="Clavaminate synthase-like"/>
    <property type="match status" value="1"/>
</dbReference>
<reference evidence="2" key="2">
    <citation type="submission" date="2010-11" db="EMBL/GenBank/DDBJ databases">
        <authorList>
            <consortium name="The Broad Institute Genome Sequencing Platform"/>
            <person name="Earl A."/>
            <person name="Ward D."/>
            <person name="Feldgarden M."/>
            <person name="Gevers D."/>
            <person name="Butler R."/>
            <person name="Young S.K."/>
            <person name="Zeng Q."/>
            <person name="Gargeya S."/>
            <person name="Fitzgerald M."/>
            <person name="Haas B."/>
            <person name="Abouelleil A."/>
            <person name="Alvarado L."/>
            <person name="Arachchi H.M."/>
            <person name="Berlin A."/>
            <person name="Brown A."/>
            <person name="Chapman S.B."/>
            <person name="Chen Z."/>
            <person name="Dunbar C."/>
            <person name="Freedman E."/>
            <person name="Gearin G."/>
            <person name="Gellesch M."/>
            <person name="Goldberg J."/>
            <person name="Griggs A."/>
            <person name="Gujja S."/>
            <person name="Heilman E."/>
            <person name="Heiman D."/>
            <person name="Howarth C."/>
            <person name="Larson L."/>
            <person name="Lui A."/>
            <person name="MacDonald P.J.P."/>
            <person name="Mehta T."/>
            <person name="Montmayeur A."/>
            <person name="Murphy C."/>
            <person name="Neiman D."/>
            <person name="Pearson M."/>
            <person name="Priest M."/>
            <person name="Roberts A."/>
            <person name="Saif S."/>
            <person name="Shea T."/>
            <person name="Shenoy N."/>
            <person name="Sisk P."/>
            <person name="Stolte C."/>
            <person name="Sykes S."/>
            <person name="White J."/>
            <person name="Yandava C."/>
            <person name="Wortman J."/>
            <person name="Nusbaum C."/>
            <person name="Birren B."/>
        </authorList>
    </citation>
    <scope>NUCLEOTIDE SEQUENCE</scope>
    <source>
        <strain evidence="2">P1A1 Lamole</strain>
    </source>
</reference>
<dbReference type="EMBL" id="GL541681">
    <property type="protein sequence ID" value="KDE05748.1"/>
    <property type="molecule type" value="Genomic_DNA"/>
</dbReference>
<reference evidence="3" key="4">
    <citation type="submission" date="2015-06" db="UniProtKB">
        <authorList>
            <consortium name="EnsemblFungi"/>
        </authorList>
    </citation>
    <scope>IDENTIFICATION</scope>
</reference>
<feature type="domain" description="JmjC" evidence="1">
    <location>
        <begin position="110"/>
        <end position="311"/>
    </location>
</feature>
<evidence type="ECO:0000313" key="2">
    <source>
        <dbReference type="EMBL" id="KDE05748.1"/>
    </source>
</evidence>
<name>U5H9E8_USTV1</name>
<reference evidence="4" key="1">
    <citation type="submission" date="2010-11" db="EMBL/GenBank/DDBJ databases">
        <title>The genome sequence of Microbotryum violaceum strain p1A1 Lamole.</title>
        <authorList>
            <person name="Cuomo C."/>
            <person name="Perlin M."/>
            <person name="Young S.K."/>
            <person name="Zeng Q."/>
            <person name="Gargeya S."/>
            <person name="Alvarado L."/>
            <person name="Berlin A."/>
            <person name="Chapman S.B."/>
            <person name="Chen Z."/>
            <person name="Freedman E."/>
            <person name="Gellesch M."/>
            <person name="Goldberg J."/>
            <person name="Griggs A."/>
            <person name="Gujja S."/>
            <person name="Heilman E."/>
            <person name="Heiman D."/>
            <person name="Howarth C."/>
            <person name="Mehta T."/>
            <person name="Neiman D."/>
            <person name="Pearson M."/>
            <person name="Roberts A."/>
            <person name="Saif S."/>
            <person name="Shea T."/>
            <person name="Shenoy N."/>
            <person name="Sisk P."/>
            <person name="Stolte C."/>
            <person name="Sykes S."/>
            <person name="White J."/>
            <person name="Yandava C."/>
            <person name="Haas B."/>
            <person name="Nusbaum C."/>
            <person name="Birren B."/>
        </authorList>
    </citation>
    <scope>NUCLEOTIDE SEQUENCE [LARGE SCALE GENOMIC DNA]</scope>
    <source>
        <strain evidence="4">p1A1 Lamole</strain>
    </source>
</reference>